<proteinExistence type="predicted"/>
<dbReference type="OrthoDB" id="1255870at2"/>
<evidence type="ECO:0000313" key="2">
    <source>
        <dbReference type="EMBL" id="SDR03947.1"/>
    </source>
</evidence>
<gene>
    <name evidence="2" type="ORF">SAMN05421664_3241</name>
</gene>
<feature type="transmembrane region" description="Helical" evidence="1">
    <location>
        <begin position="50"/>
        <end position="71"/>
    </location>
</feature>
<sequence length="190" mass="22691">MKELILKKIALRKRWSLGLFITCLILMWAGLFILLYYTSRDDNSYLHFPLFLILFICLLFSTLGIFMFKFFKSYITTLNELSEKESSMFVEQGTSRPFAEQWMPSFIIYQGKVKFFKLFKQPEYDFADIKAIQFKRFNFTKSRQDCRINIQLINGIKHYFHVNGNLSQRTYLKNEALACNPKIIIDDQYD</sequence>
<evidence type="ECO:0000313" key="3">
    <source>
        <dbReference type="Proteomes" id="UP000199627"/>
    </source>
</evidence>
<name>A0A1H1FSN2_9FLAO</name>
<keyword evidence="1" id="KW-0812">Transmembrane</keyword>
<protein>
    <submittedName>
        <fullName evidence="2">Uncharacterized protein</fullName>
    </submittedName>
</protein>
<reference evidence="3" key="1">
    <citation type="submission" date="2016-10" db="EMBL/GenBank/DDBJ databases">
        <authorList>
            <person name="Varghese N."/>
            <person name="Submissions S."/>
        </authorList>
    </citation>
    <scope>NUCLEOTIDE SEQUENCE [LARGE SCALE GENOMIC DNA]</scope>
    <source>
        <strain evidence="3">DSM 17072</strain>
    </source>
</reference>
<accession>A0A1H1FSN2</accession>
<evidence type="ECO:0000256" key="1">
    <source>
        <dbReference type="SAM" id="Phobius"/>
    </source>
</evidence>
<dbReference type="AlphaFoldDB" id="A0A1H1FSN2"/>
<dbReference type="STRING" id="311333.SAMN05421664_3241"/>
<dbReference type="EMBL" id="FNKL01000004">
    <property type="protein sequence ID" value="SDR03947.1"/>
    <property type="molecule type" value="Genomic_DNA"/>
</dbReference>
<keyword evidence="1" id="KW-1133">Transmembrane helix</keyword>
<keyword evidence="3" id="KW-1185">Reference proteome</keyword>
<organism evidence="2 3">
    <name type="scientific">Chryseobacterium soldanellicola</name>
    <dbReference type="NCBI Taxonomy" id="311333"/>
    <lineage>
        <taxon>Bacteria</taxon>
        <taxon>Pseudomonadati</taxon>
        <taxon>Bacteroidota</taxon>
        <taxon>Flavobacteriia</taxon>
        <taxon>Flavobacteriales</taxon>
        <taxon>Weeksellaceae</taxon>
        <taxon>Chryseobacterium group</taxon>
        <taxon>Chryseobacterium</taxon>
    </lineage>
</organism>
<feature type="transmembrane region" description="Helical" evidence="1">
    <location>
        <begin position="15"/>
        <end position="38"/>
    </location>
</feature>
<keyword evidence="1" id="KW-0472">Membrane</keyword>
<dbReference type="Proteomes" id="UP000199627">
    <property type="component" value="Unassembled WGS sequence"/>
</dbReference>
<dbReference type="RefSeq" id="WP_089756733.1">
    <property type="nucleotide sequence ID" value="NZ_FNKL01000004.1"/>
</dbReference>